<evidence type="ECO:0000313" key="10">
    <source>
        <dbReference type="EMBL" id="OMF58592.1"/>
    </source>
</evidence>
<dbReference type="GO" id="GO:0006098">
    <property type="term" value="P:pentose-phosphate shunt"/>
    <property type="evidence" value="ECO:0007669"/>
    <property type="project" value="UniProtKB-UniRule"/>
</dbReference>
<evidence type="ECO:0000256" key="6">
    <source>
        <dbReference type="ARBA" id="ARBA00023126"/>
    </source>
</evidence>
<dbReference type="Proteomes" id="UP000187172">
    <property type="component" value="Unassembled WGS sequence"/>
</dbReference>
<gene>
    <name evidence="9" type="primary">tal</name>
    <name evidence="10" type="ORF">BK138_08790</name>
</gene>
<dbReference type="HAMAP" id="MF_00494">
    <property type="entry name" value="Transaldolase_3b"/>
    <property type="match status" value="1"/>
</dbReference>
<comment type="subcellular location">
    <subcellularLocation>
        <location evidence="1 9">Cytoplasm</location>
    </subcellularLocation>
</comment>
<evidence type="ECO:0000256" key="8">
    <source>
        <dbReference type="ARBA" id="ARBA00048810"/>
    </source>
</evidence>
<feature type="active site" description="Schiff-base intermediate with substrate" evidence="9">
    <location>
        <position position="83"/>
    </location>
</feature>
<keyword evidence="11" id="KW-1185">Reference proteome</keyword>
<accession>A0A1R1F3K4</accession>
<dbReference type="Gene3D" id="3.20.20.70">
    <property type="entry name" value="Aldolase class I"/>
    <property type="match status" value="1"/>
</dbReference>
<dbReference type="SUPFAM" id="SSF51569">
    <property type="entry name" value="Aldolase"/>
    <property type="match status" value="1"/>
</dbReference>
<dbReference type="GO" id="GO:0005975">
    <property type="term" value="P:carbohydrate metabolic process"/>
    <property type="evidence" value="ECO:0007669"/>
    <property type="project" value="InterPro"/>
</dbReference>
<evidence type="ECO:0000256" key="2">
    <source>
        <dbReference type="ARBA" id="ARBA00004857"/>
    </source>
</evidence>
<dbReference type="InterPro" id="IPR001585">
    <property type="entry name" value="TAL/FSA"/>
</dbReference>
<protein>
    <recommendedName>
        <fullName evidence="9">Probable transaldolase</fullName>
        <ecNumber evidence="9">2.2.1.2</ecNumber>
    </recommendedName>
</protein>
<dbReference type="GO" id="GO:0016832">
    <property type="term" value="F:aldehyde-lyase activity"/>
    <property type="evidence" value="ECO:0007669"/>
    <property type="project" value="InterPro"/>
</dbReference>
<dbReference type="EC" id="2.2.1.2" evidence="9"/>
<dbReference type="GO" id="GO:0005737">
    <property type="term" value="C:cytoplasm"/>
    <property type="evidence" value="ECO:0007669"/>
    <property type="project" value="UniProtKB-SubCell"/>
</dbReference>
<organism evidence="10 11">
    <name type="scientific">Paenibacillus rhizosphaerae</name>
    <dbReference type="NCBI Taxonomy" id="297318"/>
    <lineage>
        <taxon>Bacteria</taxon>
        <taxon>Bacillati</taxon>
        <taxon>Bacillota</taxon>
        <taxon>Bacilli</taxon>
        <taxon>Bacillales</taxon>
        <taxon>Paenibacillaceae</taxon>
        <taxon>Paenibacillus</taxon>
    </lineage>
</organism>
<dbReference type="RefSeq" id="WP_076168422.1">
    <property type="nucleotide sequence ID" value="NZ_MRTP01000001.1"/>
</dbReference>
<dbReference type="InterPro" id="IPR004731">
    <property type="entry name" value="Transaldolase_3B/F6P_aldolase"/>
</dbReference>
<name>A0A1R1F3K4_9BACL</name>
<dbReference type="InterPro" id="IPR018225">
    <property type="entry name" value="Transaldolase_AS"/>
</dbReference>
<keyword evidence="4 9" id="KW-0963">Cytoplasm</keyword>
<proteinExistence type="inferred from homology"/>
<evidence type="ECO:0000256" key="9">
    <source>
        <dbReference type="HAMAP-Rule" id="MF_00494"/>
    </source>
</evidence>
<dbReference type="PROSITE" id="PS00958">
    <property type="entry name" value="TRANSALDOLASE_2"/>
    <property type="match status" value="1"/>
</dbReference>
<dbReference type="PROSITE" id="PS01054">
    <property type="entry name" value="TRANSALDOLASE_1"/>
    <property type="match status" value="1"/>
</dbReference>
<keyword evidence="6 9" id="KW-0570">Pentose shunt</keyword>
<dbReference type="NCBIfam" id="TIGR00875">
    <property type="entry name" value="fsa_talC_mipB"/>
    <property type="match status" value="1"/>
</dbReference>
<dbReference type="Pfam" id="PF00923">
    <property type="entry name" value="TAL_FSA"/>
    <property type="match status" value="1"/>
</dbReference>
<dbReference type="UniPathway" id="UPA00115">
    <property type="reaction ID" value="UER00414"/>
</dbReference>
<dbReference type="EMBL" id="MRTP01000001">
    <property type="protein sequence ID" value="OMF58592.1"/>
    <property type="molecule type" value="Genomic_DNA"/>
</dbReference>
<evidence type="ECO:0000256" key="4">
    <source>
        <dbReference type="ARBA" id="ARBA00022490"/>
    </source>
</evidence>
<dbReference type="PANTHER" id="PTHR10683:SF36">
    <property type="entry name" value="TRANSALDOLASE"/>
    <property type="match status" value="1"/>
</dbReference>
<keyword evidence="7 9" id="KW-0704">Schiff base</keyword>
<dbReference type="CDD" id="cd00956">
    <property type="entry name" value="Transaldolase_FSA"/>
    <property type="match status" value="1"/>
</dbReference>
<dbReference type="InterPro" id="IPR033919">
    <property type="entry name" value="TSA/FSA_arc/bac"/>
</dbReference>
<keyword evidence="5 9" id="KW-0808">Transferase</keyword>
<reference evidence="10 11" key="1">
    <citation type="submission" date="2016-11" db="EMBL/GenBank/DDBJ databases">
        <title>Paenibacillus species isolates.</title>
        <authorList>
            <person name="Beno S.M."/>
        </authorList>
    </citation>
    <scope>NUCLEOTIDE SEQUENCE [LARGE SCALE GENOMIC DNA]</scope>
    <source>
        <strain evidence="10 11">FSL R5-0378</strain>
    </source>
</reference>
<dbReference type="STRING" id="297318.BK138_08790"/>
<comment type="catalytic activity">
    <reaction evidence="8 9">
        <text>D-sedoheptulose 7-phosphate + D-glyceraldehyde 3-phosphate = D-erythrose 4-phosphate + beta-D-fructose 6-phosphate</text>
        <dbReference type="Rhea" id="RHEA:17053"/>
        <dbReference type="ChEBI" id="CHEBI:16897"/>
        <dbReference type="ChEBI" id="CHEBI:57483"/>
        <dbReference type="ChEBI" id="CHEBI:57634"/>
        <dbReference type="ChEBI" id="CHEBI:59776"/>
        <dbReference type="EC" id="2.2.1.2"/>
    </reaction>
</comment>
<evidence type="ECO:0000256" key="5">
    <source>
        <dbReference type="ARBA" id="ARBA00022679"/>
    </source>
</evidence>
<comment type="function">
    <text evidence="9">Transaldolase is important for the balance of metabolites in the pentose-phosphate pathway.</text>
</comment>
<dbReference type="FunFam" id="3.20.20.70:FF:000018">
    <property type="entry name" value="Probable transaldolase"/>
    <property type="match status" value="1"/>
</dbReference>
<dbReference type="InterPro" id="IPR013785">
    <property type="entry name" value="Aldolase_TIM"/>
</dbReference>
<evidence type="ECO:0000256" key="3">
    <source>
        <dbReference type="ARBA" id="ARBA00005740"/>
    </source>
</evidence>
<dbReference type="PANTHER" id="PTHR10683">
    <property type="entry name" value="TRANSALDOLASE"/>
    <property type="match status" value="1"/>
</dbReference>
<comment type="similarity">
    <text evidence="3 9">Belongs to the transaldolase family. Type 3B subfamily.</text>
</comment>
<dbReference type="InterPro" id="IPR022999">
    <property type="entry name" value="Transaldolase_3B"/>
</dbReference>
<sequence length="224" mass="24249">MKFFLDTGNIDEIKRISRLGLVDGVTTNPSLIAKEGRDFKEVIQEICSIVSGPVSAEVIGTKAEDMLKEAYEIAEWAPNVVIKVPMTEDGLYACHELTKKGIKTNVTLIFSAAQGLMAAKAGATYVSPFVGRLDDIGVEGMKLIRELKQILENYGMTSEIIAASIRNIKHVEDAAIAGAHIATIPGSLLPSLWKHPLTDSGIERFLADWEKVPQAAKSQAKAGE</sequence>
<evidence type="ECO:0000256" key="1">
    <source>
        <dbReference type="ARBA" id="ARBA00004496"/>
    </source>
</evidence>
<dbReference type="AlphaFoldDB" id="A0A1R1F3K4"/>
<comment type="pathway">
    <text evidence="2 9">Carbohydrate degradation; pentose phosphate pathway; D-glyceraldehyde 3-phosphate and beta-D-fructose 6-phosphate from D-ribose 5-phosphate and D-xylulose 5-phosphate (non-oxidative stage): step 2/3.</text>
</comment>
<evidence type="ECO:0000313" key="11">
    <source>
        <dbReference type="Proteomes" id="UP000187172"/>
    </source>
</evidence>
<comment type="caution">
    <text evidence="10">The sequence shown here is derived from an EMBL/GenBank/DDBJ whole genome shotgun (WGS) entry which is preliminary data.</text>
</comment>
<evidence type="ECO:0000256" key="7">
    <source>
        <dbReference type="ARBA" id="ARBA00023270"/>
    </source>
</evidence>
<dbReference type="GO" id="GO:0004801">
    <property type="term" value="F:transaldolase activity"/>
    <property type="evidence" value="ECO:0007669"/>
    <property type="project" value="UniProtKB-UniRule"/>
</dbReference>